<keyword evidence="2" id="KW-0732">Signal</keyword>
<dbReference type="AlphaFoldDB" id="A0A9D1LAE0"/>
<dbReference type="PROSITE" id="PS00430">
    <property type="entry name" value="TONB_DEPENDENT_REC_1"/>
    <property type="match status" value="1"/>
</dbReference>
<reference evidence="3" key="2">
    <citation type="journal article" date="2021" name="PeerJ">
        <title>Extensive microbial diversity within the chicken gut microbiome revealed by metagenomics and culture.</title>
        <authorList>
            <person name="Gilroy R."/>
            <person name="Ravi A."/>
            <person name="Getino M."/>
            <person name="Pursley I."/>
            <person name="Horton D.L."/>
            <person name="Alikhan N.F."/>
            <person name="Baker D."/>
            <person name="Gharbi K."/>
            <person name="Hall N."/>
            <person name="Watson M."/>
            <person name="Adriaenssens E.M."/>
            <person name="Foster-Nyarko E."/>
            <person name="Jarju S."/>
            <person name="Secka A."/>
            <person name="Antonio M."/>
            <person name="Oren A."/>
            <person name="Chaudhuri R.R."/>
            <person name="La Ragione R."/>
            <person name="Hildebrand F."/>
            <person name="Pallen M.J."/>
        </authorList>
    </citation>
    <scope>NUCLEOTIDE SEQUENCE</scope>
    <source>
        <strain evidence="3">CHK195-4489</strain>
    </source>
</reference>
<evidence type="ECO:0000256" key="2">
    <source>
        <dbReference type="SAM" id="SignalP"/>
    </source>
</evidence>
<gene>
    <name evidence="3" type="ORF">IAD50_06035</name>
</gene>
<accession>A0A9D1LAE0</accession>
<dbReference type="InterPro" id="IPR010916">
    <property type="entry name" value="TonB_box_CS"/>
</dbReference>
<reference evidence="3" key="1">
    <citation type="submission" date="2020-10" db="EMBL/GenBank/DDBJ databases">
        <authorList>
            <person name="Gilroy R."/>
        </authorList>
    </citation>
    <scope>NUCLEOTIDE SEQUENCE</scope>
    <source>
        <strain evidence="3">CHK195-4489</strain>
    </source>
</reference>
<feature type="compositionally biased region" description="Low complexity" evidence="1">
    <location>
        <begin position="293"/>
        <end position="319"/>
    </location>
</feature>
<protein>
    <submittedName>
        <fullName evidence="3">Uncharacterized protein</fullName>
    </submittedName>
</protein>
<dbReference type="Proteomes" id="UP000824089">
    <property type="component" value="Unassembled WGS sequence"/>
</dbReference>
<organism evidence="3 4">
    <name type="scientific">Candidatus Egerieisoma faecipullorum</name>
    <dbReference type="NCBI Taxonomy" id="2840963"/>
    <lineage>
        <taxon>Bacteria</taxon>
        <taxon>Bacillati</taxon>
        <taxon>Bacillota</taxon>
        <taxon>Clostridia</taxon>
        <taxon>Eubacteriales</taxon>
        <taxon>Clostridiaceae</taxon>
        <taxon>Clostridiaceae incertae sedis</taxon>
        <taxon>Candidatus Egerieisoma</taxon>
    </lineage>
</organism>
<sequence length="347" mass="36680">MKKKIMALVLVAALAISAMSMLAVQAAGIEVTVDGAEFTVTVSGETDELDWVGIYKEGEQYGEGEGTVTSLIWWYINDTTKTVNWPEDKAAADTSIGEGGNSAGNRVAELNPNSMLKPGKYYAVVLDNGGYEPVAGIDPFEFEITADSTVDTTVYTEEADFQMSIDSIGGSAPANAPLGGTEFAVQGDYTFGQDTGISGWVAAENGIEKYQYSTDGETWRDVTSCTISARDDVTAAGMPYESGHSTAGFDITIAGTADMETLYIRAITKDSKVVNFFALTTGSAEDVTAPVLDTEGGNDNNDDNNNNNNNNDNEQNTDTGDASYLAVVVAMAAVLATVVLKKKSARV</sequence>
<comment type="caution">
    <text evidence="3">The sequence shown here is derived from an EMBL/GenBank/DDBJ whole genome shotgun (WGS) entry which is preliminary data.</text>
</comment>
<evidence type="ECO:0000313" key="3">
    <source>
        <dbReference type="EMBL" id="HIU29841.1"/>
    </source>
</evidence>
<feature type="region of interest" description="Disordered" evidence="1">
    <location>
        <begin position="288"/>
        <end position="319"/>
    </location>
</feature>
<name>A0A9D1LAE0_9CLOT</name>
<evidence type="ECO:0000256" key="1">
    <source>
        <dbReference type="SAM" id="MobiDB-lite"/>
    </source>
</evidence>
<dbReference type="EMBL" id="DVMM01000126">
    <property type="protein sequence ID" value="HIU29841.1"/>
    <property type="molecule type" value="Genomic_DNA"/>
</dbReference>
<proteinExistence type="predicted"/>
<evidence type="ECO:0000313" key="4">
    <source>
        <dbReference type="Proteomes" id="UP000824089"/>
    </source>
</evidence>
<feature type="chain" id="PRO_5039041969" evidence="2">
    <location>
        <begin position="27"/>
        <end position="347"/>
    </location>
</feature>
<feature type="signal peptide" evidence="2">
    <location>
        <begin position="1"/>
        <end position="26"/>
    </location>
</feature>